<dbReference type="PANTHER" id="PTHR30231">
    <property type="entry name" value="DNA POLYMERASE III SUBUNIT EPSILON"/>
    <property type="match status" value="1"/>
</dbReference>
<gene>
    <name evidence="5" type="ORF">SAMN05421647_108121</name>
</gene>
<dbReference type="InterPro" id="IPR036397">
    <property type="entry name" value="RNaseH_sf"/>
</dbReference>
<dbReference type="GO" id="GO:0008408">
    <property type="term" value="F:3'-5' exonuclease activity"/>
    <property type="evidence" value="ECO:0007669"/>
    <property type="project" value="TreeGrafter"/>
</dbReference>
<dbReference type="AlphaFoldDB" id="A0A1N6V9N4"/>
<dbReference type="Gene3D" id="3.30.420.10">
    <property type="entry name" value="Ribonuclease H-like superfamily/Ribonuclease H"/>
    <property type="match status" value="1"/>
</dbReference>
<keyword evidence="6" id="KW-1185">Reference proteome</keyword>
<dbReference type="InterPro" id="IPR012337">
    <property type="entry name" value="RNaseH-like_sf"/>
</dbReference>
<evidence type="ECO:0000256" key="1">
    <source>
        <dbReference type="ARBA" id="ARBA00022722"/>
    </source>
</evidence>
<accession>A0A1N6V9N4</accession>
<keyword evidence="1" id="KW-0540">Nuclease</keyword>
<feature type="domain" description="Exonuclease" evidence="4">
    <location>
        <begin position="60"/>
        <end position="241"/>
    </location>
</feature>
<dbReference type="EMBL" id="FTMN01000008">
    <property type="protein sequence ID" value="SIQ74552.1"/>
    <property type="molecule type" value="Genomic_DNA"/>
</dbReference>
<dbReference type="GO" id="GO:0006259">
    <property type="term" value="P:DNA metabolic process"/>
    <property type="evidence" value="ECO:0007669"/>
    <property type="project" value="UniProtKB-ARBA"/>
</dbReference>
<proteinExistence type="predicted"/>
<sequence>MLYLNKEKLQNEPSMAVQDPDVTDWPQRFSELAFSAGYPALKAYYAAGVVAPDTPLVDVPLVALDFETTSLNPQQGGIVSIGLVPMSIHRIQSSEARHWVLKPRARLSSESVVVHGITHSEVEAAPDLIRILDELLEQLRGKVVVVHHRGIERAFLNSALKARIREGIEFPVIDTMELEARLYRSKRPSLWARLIGRKPVSIRLAQSRERYHLPFYRPHHALTDAIACGELLLAQVANRFDPETPISELWR</sequence>
<evidence type="ECO:0000313" key="6">
    <source>
        <dbReference type="Proteomes" id="UP000186895"/>
    </source>
</evidence>
<dbReference type="SUPFAM" id="SSF53098">
    <property type="entry name" value="Ribonuclease H-like"/>
    <property type="match status" value="1"/>
</dbReference>
<dbReference type="Proteomes" id="UP000186895">
    <property type="component" value="Unassembled WGS sequence"/>
</dbReference>
<evidence type="ECO:0000256" key="3">
    <source>
        <dbReference type="ARBA" id="ARBA00022839"/>
    </source>
</evidence>
<evidence type="ECO:0000256" key="2">
    <source>
        <dbReference type="ARBA" id="ARBA00022801"/>
    </source>
</evidence>
<keyword evidence="2" id="KW-0378">Hydrolase</keyword>
<dbReference type="Pfam" id="PF00929">
    <property type="entry name" value="RNase_T"/>
    <property type="match status" value="1"/>
</dbReference>
<evidence type="ECO:0000313" key="5">
    <source>
        <dbReference type="EMBL" id="SIQ74552.1"/>
    </source>
</evidence>
<reference evidence="5 6" key="1">
    <citation type="submission" date="2017-01" db="EMBL/GenBank/DDBJ databases">
        <authorList>
            <person name="Mah S.A."/>
            <person name="Swanson W.J."/>
            <person name="Moy G.W."/>
            <person name="Vacquier V.D."/>
        </authorList>
    </citation>
    <scope>NUCLEOTIDE SEQUENCE [LARGE SCALE GENOMIC DNA]</scope>
    <source>
        <strain evidence="5 6">DSM 7027</strain>
    </source>
</reference>
<dbReference type="GO" id="GO:0003676">
    <property type="term" value="F:nucleic acid binding"/>
    <property type="evidence" value="ECO:0007669"/>
    <property type="project" value="InterPro"/>
</dbReference>
<name>A0A1N6V9N4_9GAMM</name>
<keyword evidence="3" id="KW-0269">Exonuclease</keyword>
<dbReference type="InterPro" id="IPR013520">
    <property type="entry name" value="Ribonucl_H"/>
</dbReference>
<dbReference type="SMART" id="SM00479">
    <property type="entry name" value="EXOIII"/>
    <property type="match status" value="1"/>
</dbReference>
<protein>
    <submittedName>
        <fullName evidence="5">DNA polymerase-3 subunit epsilon</fullName>
    </submittedName>
</protein>
<dbReference type="eggNOG" id="COG0847">
    <property type="taxonomic scope" value="Bacteria"/>
</dbReference>
<dbReference type="RefSeq" id="WP_076464456.1">
    <property type="nucleotide sequence ID" value="NZ_FTMN01000008.1"/>
</dbReference>
<organism evidence="5 6">
    <name type="scientific">Marinobacterium stanieri</name>
    <dbReference type="NCBI Taxonomy" id="49186"/>
    <lineage>
        <taxon>Bacteria</taxon>
        <taxon>Pseudomonadati</taxon>
        <taxon>Pseudomonadota</taxon>
        <taxon>Gammaproteobacteria</taxon>
        <taxon>Oceanospirillales</taxon>
        <taxon>Oceanospirillaceae</taxon>
        <taxon>Marinobacterium</taxon>
    </lineage>
</organism>
<dbReference type="STRING" id="49186.SAMN05421647_108121"/>
<evidence type="ECO:0000259" key="4">
    <source>
        <dbReference type="SMART" id="SM00479"/>
    </source>
</evidence>
<dbReference type="NCBIfam" id="NF006602">
    <property type="entry name" value="PRK09146.1"/>
    <property type="match status" value="1"/>
</dbReference>
<dbReference type="PANTHER" id="PTHR30231:SF4">
    <property type="entry name" value="PROTEIN NEN2"/>
    <property type="match status" value="1"/>
</dbReference>
<dbReference type="CDD" id="cd06127">
    <property type="entry name" value="DEDDh"/>
    <property type="match status" value="1"/>
</dbReference>
<dbReference type="GO" id="GO:0005829">
    <property type="term" value="C:cytosol"/>
    <property type="evidence" value="ECO:0007669"/>
    <property type="project" value="TreeGrafter"/>
</dbReference>